<accession>A0ACC2VHB1</accession>
<reference evidence="1" key="1">
    <citation type="submission" date="2023-04" db="EMBL/GenBank/DDBJ databases">
        <title>Draft Genome sequencing of Naganishia species isolated from polar environments using Oxford Nanopore Technology.</title>
        <authorList>
            <person name="Leo P."/>
            <person name="Venkateswaran K."/>
        </authorList>
    </citation>
    <scope>NUCLEOTIDE SEQUENCE</scope>
    <source>
        <strain evidence="1">MNA-CCFEE 5261</strain>
    </source>
</reference>
<evidence type="ECO:0000313" key="1">
    <source>
        <dbReference type="EMBL" id="KAJ9098466.1"/>
    </source>
</evidence>
<proteinExistence type="predicted"/>
<dbReference type="Proteomes" id="UP001241377">
    <property type="component" value="Unassembled WGS sequence"/>
</dbReference>
<keyword evidence="2" id="KW-1185">Reference proteome</keyword>
<evidence type="ECO:0000313" key="2">
    <source>
        <dbReference type="Proteomes" id="UP001241377"/>
    </source>
</evidence>
<comment type="caution">
    <text evidence="1">The sequence shown here is derived from an EMBL/GenBank/DDBJ whole genome shotgun (WGS) entry which is preliminary data.</text>
</comment>
<gene>
    <name evidence="1" type="ORF">QFC19_006333</name>
</gene>
<dbReference type="EMBL" id="JASBWR010000076">
    <property type="protein sequence ID" value="KAJ9098466.1"/>
    <property type="molecule type" value="Genomic_DNA"/>
</dbReference>
<protein>
    <submittedName>
        <fullName evidence="1">Uncharacterized protein</fullName>
    </submittedName>
</protein>
<organism evidence="1 2">
    <name type="scientific">Naganishia cerealis</name>
    <dbReference type="NCBI Taxonomy" id="610337"/>
    <lineage>
        <taxon>Eukaryota</taxon>
        <taxon>Fungi</taxon>
        <taxon>Dikarya</taxon>
        <taxon>Basidiomycota</taxon>
        <taxon>Agaricomycotina</taxon>
        <taxon>Tremellomycetes</taxon>
        <taxon>Filobasidiales</taxon>
        <taxon>Filobasidiaceae</taxon>
        <taxon>Naganishia</taxon>
    </lineage>
</organism>
<name>A0ACC2VHB1_9TREE</name>
<sequence>MKGPDSVSRRSSGQTLNPQVQVNESDRSAHAITSDQSKSSAYHSVNHRQVAHKDSGPSIQIPTSVSDPASLSTSQLSAFVGTQQKLNQTEFNINSTDTHGQLISLSKTIEQLAKTQAEMFVWLQTEMSRRKIWEEQCLHEIRQRNLHATSAAQPSSHNGLSILSSNGIIASPSVAGNVNTDGTLGNLSSENLPFHKANGNNRGNSLANEIQQTFMHRAMHVQVNGDSSYPHSATDSHPSSATLGSVTNLQMATPEHDLVTVPALMTHMNDDTSDRQRQIFPNDGLNAPPSIPVSGGDANTLDLLIQQTGTGYQASVLAPDEVSKPIASDEVSKKRKRPRTDSSIDSERAGKRFAVNERGVVYMAGGSTKAMQTPTKIQVSFGLVLRVPCLAPKVG</sequence>